<dbReference type="SMART" id="SM00248">
    <property type="entry name" value="ANK"/>
    <property type="match status" value="2"/>
</dbReference>
<gene>
    <name evidence="1" type="ORF">LMANV2_120081</name>
</gene>
<dbReference type="InterPro" id="IPR002110">
    <property type="entry name" value="Ankyrin_rpt"/>
</dbReference>
<name>A0AAQ1NU20_LEPIR</name>
<dbReference type="EMBL" id="OEJX01000004">
    <property type="protein sequence ID" value="SOR60069.1"/>
    <property type="molecule type" value="Genomic_DNA"/>
</dbReference>
<evidence type="ECO:0000313" key="2">
    <source>
        <dbReference type="Proteomes" id="UP000234460"/>
    </source>
</evidence>
<dbReference type="Pfam" id="PF12796">
    <property type="entry name" value="Ank_2"/>
    <property type="match status" value="1"/>
</dbReference>
<dbReference type="AlphaFoldDB" id="A0AAQ1NU20"/>
<dbReference type="Proteomes" id="UP000234460">
    <property type="component" value="Chromosome LMANV2"/>
</dbReference>
<sequence length="107" mass="12156">MDTAALFEAIREENLTVMKKLLDEGCDPSCYEEDGYNNALSLAAYMRQPKMIEYLIQKGASINDRIKGGRIALHNAVSQYDKRFKMYKQTGITPTCCALCVTYTDRE</sequence>
<protein>
    <recommendedName>
        <fullName evidence="3">Ankyrin repeat protein</fullName>
    </recommendedName>
</protein>
<proteinExistence type="predicted"/>
<organism evidence="1 2">
    <name type="scientific">Leptospira interrogans serovar Manilae</name>
    <dbReference type="NCBI Taxonomy" id="214675"/>
    <lineage>
        <taxon>Bacteria</taxon>
        <taxon>Pseudomonadati</taxon>
        <taxon>Spirochaetota</taxon>
        <taxon>Spirochaetia</taxon>
        <taxon>Leptospirales</taxon>
        <taxon>Leptospiraceae</taxon>
        <taxon>Leptospira</taxon>
    </lineage>
</organism>
<evidence type="ECO:0000313" key="1">
    <source>
        <dbReference type="EMBL" id="SOR60069.1"/>
    </source>
</evidence>
<accession>A0AAQ1NU20</accession>
<dbReference type="InterPro" id="IPR036770">
    <property type="entry name" value="Ankyrin_rpt-contain_sf"/>
</dbReference>
<dbReference type="SUPFAM" id="SSF48403">
    <property type="entry name" value="Ankyrin repeat"/>
    <property type="match status" value="1"/>
</dbReference>
<comment type="caution">
    <text evidence="1">The sequence shown here is derived from an EMBL/GenBank/DDBJ whole genome shotgun (WGS) entry which is preliminary data.</text>
</comment>
<dbReference type="Gene3D" id="1.25.40.20">
    <property type="entry name" value="Ankyrin repeat-containing domain"/>
    <property type="match status" value="1"/>
</dbReference>
<evidence type="ECO:0008006" key="3">
    <source>
        <dbReference type="Google" id="ProtNLM"/>
    </source>
</evidence>
<reference evidence="1 2" key="1">
    <citation type="submission" date="2017-11" db="EMBL/GenBank/DDBJ databases">
        <authorList>
            <person name="Lechat P."/>
        </authorList>
    </citation>
    <scope>NUCLEOTIDE SEQUENCE [LARGE SCALE GENOMIC DNA]</scope>
    <source>
        <strain evidence="1">L495</strain>
    </source>
</reference>